<keyword evidence="1" id="KW-0472">Membrane</keyword>
<reference evidence="4" key="1">
    <citation type="submission" date="2017-10" db="EMBL/GenBank/DDBJ databases">
        <authorList>
            <person name="Gaisin V.A."/>
            <person name="Rysina M.S."/>
            <person name="Grouzdev D.S."/>
        </authorList>
    </citation>
    <scope>NUCLEOTIDE SEQUENCE [LARGE SCALE GENOMIC DNA]</scope>
    <source>
        <strain evidence="4">V1</strain>
    </source>
</reference>
<sequence>MENQDAYQRAKKRVKAKLGFYIHLAVYMFVNTAVIVINLSTSPEYFWFIWPLLGWGIGLFFHGMDVFVFSGDSSVMEKMIEKEMKKETSGEQ</sequence>
<comment type="caution">
    <text evidence="3">The sequence shown here is derived from an EMBL/GenBank/DDBJ whole genome shotgun (WGS) entry which is preliminary data.</text>
</comment>
<keyword evidence="1" id="KW-1133">Transmembrane helix</keyword>
<proteinExistence type="predicted"/>
<dbReference type="Proteomes" id="UP000246278">
    <property type="component" value="Unassembled WGS sequence"/>
</dbReference>
<feature type="transmembrane region" description="Helical" evidence="1">
    <location>
        <begin position="45"/>
        <end position="69"/>
    </location>
</feature>
<evidence type="ECO:0000259" key="2">
    <source>
        <dbReference type="Pfam" id="PF13239"/>
    </source>
</evidence>
<dbReference type="EMBL" id="PDNZ01000006">
    <property type="protein sequence ID" value="PWW81647.1"/>
    <property type="molecule type" value="Genomic_DNA"/>
</dbReference>
<dbReference type="RefSeq" id="WP_110023766.1">
    <property type="nucleotide sequence ID" value="NZ_PDNZ01000006.1"/>
</dbReference>
<dbReference type="Pfam" id="PF13239">
    <property type="entry name" value="2TM"/>
    <property type="match status" value="1"/>
</dbReference>
<keyword evidence="4" id="KW-1185">Reference proteome</keyword>
<accession>A0A317T7A3</accession>
<gene>
    <name evidence="3" type="ORF">CR164_09580</name>
</gene>
<evidence type="ECO:0000313" key="4">
    <source>
        <dbReference type="Proteomes" id="UP000246278"/>
    </source>
</evidence>
<dbReference type="OrthoDB" id="8965954at2"/>
<feature type="domain" description="2TM" evidence="2">
    <location>
        <begin position="8"/>
        <end position="85"/>
    </location>
</feature>
<dbReference type="AlphaFoldDB" id="A0A317T7A3"/>
<feature type="transmembrane region" description="Helical" evidence="1">
    <location>
        <begin position="20"/>
        <end position="39"/>
    </location>
</feature>
<evidence type="ECO:0000313" key="3">
    <source>
        <dbReference type="EMBL" id="PWW81647.1"/>
    </source>
</evidence>
<dbReference type="InterPro" id="IPR025698">
    <property type="entry name" value="2TM_dom"/>
</dbReference>
<protein>
    <recommendedName>
        <fullName evidence="2">2TM domain-containing protein</fullName>
    </recommendedName>
</protein>
<evidence type="ECO:0000256" key="1">
    <source>
        <dbReference type="SAM" id="Phobius"/>
    </source>
</evidence>
<name>A0A317T7A3_9CHLB</name>
<organism evidence="3 4">
    <name type="scientific">Prosthecochloris marina</name>
    <dbReference type="NCBI Taxonomy" id="2017681"/>
    <lineage>
        <taxon>Bacteria</taxon>
        <taxon>Pseudomonadati</taxon>
        <taxon>Chlorobiota</taxon>
        <taxon>Chlorobiia</taxon>
        <taxon>Chlorobiales</taxon>
        <taxon>Chlorobiaceae</taxon>
        <taxon>Prosthecochloris</taxon>
    </lineage>
</organism>
<keyword evidence="1" id="KW-0812">Transmembrane</keyword>